<feature type="compositionally biased region" description="Polar residues" evidence="1">
    <location>
        <begin position="223"/>
        <end position="235"/>
    </location>
</feature>
<protein>
    <submittedName>
        <fullName evidence="2">Uncharacterized protein</fullName>
    </submittedName>
</protein>
<gene>
    <name evidence="2" type="ORF">K457DRAFT_24372</name>
</gene>
<proteinExistence type="predicted"/>
<dbReference type="Proteomes" id="UP000078512">
    <property type="component" value="Unassembled WGS sequence"/>
</dbReference>
<feature type="compositionally biased region" description="Polar residues" evidence="1">
    <location>
        <begin position="202"/>
        <end position="212"/>
    </location>
</feature>
<name>A0A197JID8_9FUNG</name>
<dbReference type="AlphaFoldDB" id="A0A197JID8"/>
<evidence type="ECO:0000256" key="1">
    <source>
        <dbReference type="SAM" id="MobiDB-lite"/>
    </source>
</evidence>
<sequence>MAPTPVKYGYLSREYADRHMGAFRLNRPPMLERVALAVHQGNHCFAIIGKRAAIMKWLTEEQPNMTVEVTETFPWRKESPYSGLVKVTVRSVHIGYRFFYLMFGKKMTSKLMVEFSPWDGKPRPGEPMPLDRDDIDAIPLTGEAILVRSDSTMAQVAEKLAIKRKVMDEAGGIKVMGIRLERASTFSSVHNKSPKSEHNLIRTESSSASGTETDAEKKKRRASSFSITKRFSMST</sequence>
<keyword evidence="3" id="KW-1185">Reference proteome</keyword>
<dbReference type="OrthoDB" id="2396513at2759"/>
<feature type="region of interest" description="Disordered" evidence="1">
    <location>
        <begin position="187"/>
        <end position="235"/>
    </location>
</feature>
<organism evidence="2 3">
    <name type="scientific">Linnemannia elongata AG-77</name>
    <dbReference type="NCBI Taxonomy" id="1314771"/>
    <lineage>
        <taxon>Eukaryota</taxon>
        <taxon>Fungi</taxon>
        <taxon>Fungi incertae sedis</taxon>
        <taxon>Mucoromycota</taxon>
        <taxon>Mortierellomycotina</taxon>
        <taxon>Mortierellomycetes</taxon>
        <taxon>Mortierellales</taxon>
        <taxon>Mortierellaceae</taxon>
        <taxon>Linnemannia</taxon>
    </lineage>
</organism>
<evidence type="ECO:0000313" key="2">
    <source>
        <dbReference type="EMBL" id="OAQ24144.1"/>
    </source>
</evidence>
<reference evidence="2 3" key="1">
    <citation type="submission" date="2016-05" db="EMBL/GenBank/DDBJ databases">
        <title>Genome sequencing reveals origins of a unique bacterial endosymbiosis in the earliest lineages of terrestrial Fungi.</title>
        <authorList>
            <consortium name="DOE Joint Genome Institute"/>
            <person name="Uehling J."/>
            <person name="Gryganskyi A."/>
            <person name="Hameed K."/>
            <person name="Tschaplinski T."/>
            <person name="Misztal P."/>
            <person name="Wu S."/>
            <person name="Desiro A."/>
            <person name="Vande Pol N."/>
            <person name="Du Z.-Y."/>
            <person name="Zienkiewicz A."/>
            <person name="Zienkiewicz K."/>
            <person name="Morin E."/>
            <person name="Tisserant E."/>
            <person name="Splivallo R."/>
            <person name="Hainaut M."/>
            <person name="Henrissat B."/>
            <person name="Ohm R."/>
            <person name="Kuo A."/>
            <person name="Yan J."/>
            <person name="Lipzen A."/>
            <person name="Nolan M."/>
            <person name="Labutti K."/>
            <person name="Barry K."/>
            <person name="Goldstein A."/>
            <person name="Labbe J."/>
            <person name="Schadt C."/>
            <person name="Tuskan G."/>
            <person name="Grigoriev I."/>
            <person name="Martin F."/>
            <person name="Vilgalys R."/>
            <person name="Bonito G."/>
        </authorList>
    </citation>
    <scope>NUCLEOTIDE SEQUENCE [LARGE SCALE GENOMIC DNA]</scope>
    <source>
        <strain evidence="2 3">AG-77</strain>
    </source>
</reference>
<accession>A0A197JID8</accession>
<dbReference type="EMBL" id="KV442100">
    <property type="protein sequence ID" value="OAQ24144.1"/>
    <property type="molecule type" value="Genomic_DNA"/>
</dbReference>
<evidence type="ECO:0000313" key="3">
    <source>
        <dbReference type="Proteomes" id="UP000078512"/>
    </source>
</evidence>